<evidence type="ECO:0000313" key="4">
    <source>
        <dbReference type="Proteomes" id="UP000327013"/>
    </source>
</evidence>
<dbReference type="EMBL" id="VIBQ01000017">
    <property type="protein sequence ID" value="KAB8360793.1"/>
    <property type="molecule type" value="Genomic_DNA"/>
</dbReference>
<dbReference type="GO" id="GO:0006396">
    <property type="term" value="P:RNA processing"/>
    <property type="evidence" value="ECO:0007669"/>
    <property type="project" value="InterPro"/>
</dbReference>
<dbReference type="PANTHER" id="PTHR28160:SF1">
    <property type="entry name" value="LARGE RIBOSOMAL SUBUNIT PROTEIN ML57"/>
    <property type="match status" value="1"/>
</dbReference>
<reference evidence="3 4" key="1">
    <citation type="submission" date="2019-06" db="EMBL/GenBank/DDBJ databases">
        <title>A chromosomal-level reference genome of Carpinus fangiana (Coryloideae, Betulaceae).</title>
        <authorList>
            <person name="Yang X."/>
            <person name="Wang Z."/>
            <person name="Zhang L."/>
            <person name="Hao G."/>
            <person name="Liu J."/>
            <person name="Yang Y."/>
        </authorList>
    </citation>
    <scope>NUCLEOTIDE SEQUENCE [LARGE SCALE GENOMIC DNA]</scope>
    <source>
        <strain evidence="3">Cfa_2016G</strain>
        <tissue evidence="3">Leaf</tissue>
    </source>
</reference>
<dbReference type="Pfam" id="PF14622">
    <property type="entry name" value="Ribonucleas_3_3"/>
    <property type="match status" value="1"/>
</dbReference>
<dbReference type="FunFam" id="1.10.1520.10:FF:000018">
    <property type="entry name" value="RNase III domain protein"/>
    <property type="match status" value="1"/>
</dbReference>
<comment type="caution">
    <text evidence="3">The sequence shown here is derived from an EMBL/GenBank/DDBJ whole genome shotgun (WGS) entry which is preliminary data.</text>
</comment>
<organism evidence="3 4">
    <name type="scientific">Carpinus fangiana</name>
    <dbReference type="NCBI Taxonomy" id="176857"/>
    <lineage>
        <taxon>Eukaryota</taxon>
        <taxon>Viridiplantae</taxon>
        <taxon>Streptophyta</taxon>
        <taxon>Embryophyta</taxon>
        <taxon>Tracheophyta</taxon>
        <taxon>Spermatophyta</taxon>
        <taxon>Magnoliopsida</taxon>
        <taxon>eudicotyledons</taxon>
        <taxon>Gunneridae</taxon>
        <taxon>Pentapetalae</taxon>
        <taxon>rosids</taxon>
        <taxon>fabids</taxon>
        <taxon>Fagales</taxon>
        <taxon>Betulaceae</taxon>
        <taxon>Carpinus</taxon>
    </lineage>
</organism>
<dbReference type="InterPro" id="IPR000999">
    <property type="entry name" value="RNase_III_dom"/>
</dbReference>
<dbReference type="Proteomes" id="UP000327013">
    <property type="component" value="Unassembled WGS sequence"/>
</dbReference>
<dbReference type="OrthoDB" id="2281895at2759"/>
<dbReference type="GO" id="GO:0032543">
    <property type="term" value="P:mitochondrial translation"/>
    <property type="evidence" value="ECO:0007669"/>
    <property type="project" value="InterPro"/>
</dbReference>
<dbReference type="GO" id="GO:0005762">
    <property type="term" value="C:mitochondrial large ribosomal subunit"/>
    <property type="evidence" value="ECO:0007669"/>
    <property type="project" value="InterPro"/>
</dbReference>
<evidence type="ECO:0000256" key="1">
    <source>
        <dbReference type="SAM" id="MobiDB-lite"/>
    </source>
</evidence>
<dbReference type="AlphaFoldDB" id="A0A5N6KZ09"/>
<evidence type="ECO:0000313" key="3">
    <source>
        <dbReference type="EMBL" id="KAB8360793.1"/>
    </source>
</evidence>
<evidence type="ECO:0000259" key="2">
    <source>
        <dbReference type="Pfam" id="PF14622"/>
    </source>
</evidence>
<sequence length="267" mass="29634">MSIASSARPAVRSVCRECRQRLLQPHHQAAFLSSTSFAKATNPTIKLQNESGQHSDDLADSEPRWKRTPTAMKSPFRIRESNDNDHFPVNEDPKKLDDVLKKMLGQGGETMLSEEAKWLAVTHKSFDHGRRGFNDRLAFLGKRIVELQTSLALIDAPKVTGASSAAVDSFARTPYRHPSLSNIESMRKDTKSELLSKVRLSQLANRYGLADVIRWKPKQVRRLKASGIEAVLAHTIYAIVGAIALQRGGDAAIQAVRQKILHPLGIL</sequence>
<feature type="region of interest" description="Disordered" evidence="1">
    <location>
        <begin position="45"/>
        <end position="67"/>
    </location>
</feature>
<dbReference type="GO" id="GO:0004525">
    <property type="term" value="F:ribonuclease III activity"/>
    <property type="evidence" value="ECO:0007669"/>
    <property type="project" value="InterPro"/>
</dbReference>
<accession>A0A5N6KZ09</accession>
<dbReference type="InterPro" id="IPR040030">
    <property type="entry name" value="Ribosomal_mL57"/>
</dbReference>
<gene>
    <name evidence="3" type="ORF">FH972_024527</name>
</gene>
<dbReference type="Gene3D" id="1.10.1520.10">
    <property type="entry name" value="Ribonuclease III domain"/>
    <property type="match status" value="1"/>
</dbReference>
<feature type="compositionally biased region" description="Basic and acidic residues" evidence="1">
    <location>
        <begin position="53"/>
        <end position="65"/>
    </location>
</feature>
<keyword evidence="4" id="KW-1185">Reference proteome</keyword>
<name>A0A5N6KZ09_9ROSI</name>
<dbReference type="InterPro" id="IPR036389">
    <property type="entry name" value="RNase_III_sf"/>
</dbReference>
<feature type="domain" description="RNase III" evidence="2">
    <location>
        <begin position="115"/>
        <end position="263"/>
    </location>
</feature>
<dbReference type="CDD" id="cd00593">
    <property type="entry name" value="RIBOc"/>
    <property type="match status" value="1"/>
</dbReference>
<dbReference type="GO" id="GO:0003735">
    <property type="term" value="F:structural constituent of ribosome"/>
    <property type="evidence" value="ECO:0007669"/>
    <property type="project" value="InterPro"/>
</dbReference>
<dbReference type="PANTHER" id="PTHR28160">
    <property type="entry name" value="54S RIBOSOMAL PROTEIN L15, MITOCHONDRIAL"/>
    <property type="match status" value="1"/>
</dbReference>
<protein>
    <recommendedName>
        <fullName evidence="2">RNase III domain-containing protein</fullName>
    </recommendedName>
</protein>
<dbReference type="SUPFAM" id="SSF69065">
    <property type="entry name" value="RNase III domain-like"/>
    <property type="match status" value="1"/>
</dbReference>
<proteinExistence type="predicted"/>